<evidence type="ECO:0000256" key="1">
    <source>
        <dbReference type="SAM" id="MobiDB-lite"/>
    </source>
</evidence>
<keyword evidence="3" id="KW-1185">Reference proteome</keyword>
<reference evidence="2 3" key="1">
    <citation type="submission" date="2018-08" db="EMBL/GenBank/DDBJ databases">
        <authorList>
            <person name="Khan S.A."/>
            <person name="Jeon C.O."/>
            <person name="Chun B.H."/>
            <person name="Jeong S.E."/>
        </authorList>
    </citation>
    <scope>NUCLEOTIDE SEQUENCE [LARGE SCALE GENOMIC DNA]</scope>
    <source>
        <strain evidence="2 3">S-16</strain>
    </source>
</reference>
<feature type="region of interest" description="Disordered" evidence="1">
    <location>
        <begin position="121"/>
        <end position="149"/>
    </location>
</feature>
<dbReference type="EMBL" id="QUSW01000002">
    <property type="protein sequence ID" value="RQP25308.1"/>
    <property type="molecule type" value="Genomic_DNA"/>
</dbReference>
<feature type="region of interest" description="Disordered" evidence="1">
    <location>
        <begin position="39"/>
        <end position="61"/>
    </location>
</feature>
<protein>
    <recommendedName>
        <fullName evidence="4">DUF4124 domain-containing protein</fullName>
    </recommendedName>
</protein>
<dbReference type="AlphaFoldDB" id="A0A3N7HSN4"/>
<proteinExistence type="predicted"/>
<gene>
    <name evidence="2" type="ORF">DZC73_10795</name>
</gene>
<reference evidence="2 3" key="2">
    <citation type="submission" date="2018-12" db="EMBL/GenBank/DDBJ databases">
        <title>Rhizobacter gummiphilus sp. nov., a rubber-degrading bacterium isolated from the soil of a botanical garden in Japan.</title>
        <authorList>
            <person name="Shunsuke S.S."/>
        </authorList>
    </citation>
    <scope>NUCLEOTIDE SEQUENCE [LARGE SCALE GENOMIC DNA]</scope>
    <source>
        <strain evidence="2 3">S-16</strain>
    </source>
</reference>
<organism evidence="2 3">
    <name type="scientific">Piscinibacter terrae</name>
    <dbReference type="NCBI Taxonomy" id="2496871"/>
    <lineage>
        <taxon>Bacteria</taxon>
        <taxon>Pseudomonadati</taxon>
        <taxon>Pseudomonadota</taxon>
        <taxon>Betaproteobacteria</taxon>
        <taxon>Burkholderiales</taxon>
        <taxon>Sphaerotilaceae</taxon>
        <taxon>Piscinibacter</taxon>
    </lineage>
</organism>
<evidence type="ECO:0008006" key="4">
    <source>
        <dbReference type="Google" id="ProtNLM"/>
    </source>
</evidence>
<name>A0A3N7HSN4_9BURK</name>
<comment type="caution">
    <text evidence="2">The sequence shown here is derived from an EMBL/GenBank/DDBJ whole genome shotgun (WGS) entry which is preliminary data.</text>
</comment>
<evidence type="ECO:0000313" key="2">
    <source>
        <dbReference type="EMBL" id="RQP25308.1"/>
    </source>
</evidence>
<feature type="compositionally biased region" description="Low complexity" evidence="1">
    <location>
        <begin position="132"/>
        <end position="145"/>
    </location>
</feature>
<dbReference type="Proteomes" id="UP000267464">
    <property type="component" value="Unassembled WGS sequence"/>
</dbReference>
<sequence length="190" mass="20982">MAALALVGLPQMAAAQVYRCSSSSGTYISDKPCGGVPSGKLGMVGPTDRRQDYNVGSSSITPSVGKAPDHLAYLSPECAQLNDAIRTAPARGLKYDVINDLRNEYRRKCSEDERNAYQQLAQQQRGERDARQSQIAAQQQQANESARNREQCGELLRILTAKRRQEATMTPGEKADLQRFQANYEQRCKG</sequence>
<evidence type="ECO:0000313" key="3">
    <source>
        <dbReference type="Proteomes" id="UP000267464"/>
    </source>
</evidence>
<accession>A0A3N7HSN4</accession>